<reference evidence="1" key="2">
    <citation type="journal article" date="2021" name="Microorganisms">
        <title>Extensive Genome Exploration of Clostridium botulinum Group III Field Strains.</title>
        <authorList>
            <person name="Fillo S."/>
            <person name="Giordani F."/>
            <person name="Tonon E."/>
            <person name="Drigo I."/>
            <person name="Anselmo A."/>
            <person name="Fortunato A."/>
            <person name="Lista F."/>
            <person name="Bano L."/>
        </authorList>
    </citation>
    <scope>NUCLEOTIDE SEQUENCE</scope>
    <source>
        <strain evidence="1">IZSVe-TV_9877_3_12</strain>
    </source>
</reference>
<dbReference type="RefSeq" id="WP_003377935.1">
    <property type="nucleotide sequence ID" value="NZ_JAAMYB010000015.1"/>
</dbReference>
<dbReference type="EMBL" id="JAAMYB010000015">
    <property type="protein sequence ID" value="MCD3195728.1"/>
    <property type="molecule type" value="Genomic_DNA"/>
</dbReference>
<reference evidence="1" key="1">
    <citation type="submission" date="2020-02" db="EMBL/GenBank/DDBJ databases">
        <authorList>
            <person name="Fillo S."/>
            <person name="Giordani F."/>
            <person name="Tonon E."/>
            <person name="Drigo I."/>
            <person name="Anselmo A."/>
            <person name="Fortunato A."/>
            <person name="Bano L."/>
            <person name="Lista F."/>
        </authorList>
    </citation>
    <scope>NUCLEOTIDE SEQUENCE</scope>
    <source>
        <strain evidence="1">IZSVe-TV_9877_3_12</strain>
    </source>
</reference>
<evidence type="ECO:0000313" key="1">
    <source>
        <dbReference type="EMBL" id="MCD3195728.1"/>
    </source>
</evidence>
<protein>
    <submittedName>
        <fullName evidence="1">Uncharacterized protein</fullName>
    </submittedName>
</protein>
<accession>A0A9Q3VC01</accession>
<sequence>MLTIKCPNCKEEMIEIEFKDGHKEYECWDCKLAFEEKLTLLGRILRKLRII</sequence>
<evidence type="ECO:0000313" key="2">
    <source>
        <dbReference type="Proteomes" id="UP000813637"/>
    </source>
</evidence>
<dbReference type="AlphaFoldDB" id="A0A9Q3VC01"/>
<organism evidence="1 2">
    <name type="scientific">Clostridium botulinum C</name>
    <dbReference type="NCBI Taxonomy" id="36828"/>
    <lineage>
        <taxon>Bacteria</taxon>
        <taxon>Bacillati</taxon>
        <taxon>Bacillota</taxon>
        <taxon>Clostridia</taxon>
        <taxon>Eubacteriales</taxon>
        <taxon>Clostridiaceae</taxon>
        <taxon>Clostridium</taxon>
    </lineage>
</organism>
<comment type="caution">
    <text evidence="1">The sequence shown here is derived from an EMBL/GenBank/DDBJ whole genome shotgun (WGS) entry which is preliminary data.</text>
</comment>
<proteinExistence type="predicted"/>
<gene>
    <name evidence="1" type="ORF">G8S53_10615</name>
</gene>
<dbReference type="Proteomes" id="UP000813637">
    <property type="component" value="Unassembled WGS sequence"/>
</dbReference>
<name>A0A9Q3VC01_CLOBO</name>